<comment type="caution">
    <text evidence="2">The sequence shown here is derived from an EMBL/GenBank/DDBJ whole genome shotgun (WGS) entry which is preliminary data.</text>
</comment>
<protein>
    <submittedName>
        <fullName evidence="2">Uncharacterized protein</fullName>
    </submittedName>
</protein>
<dbReference type="EMBL" id="BGZK01002421">
    <property type="protein sequence ID" value="GBP93812.1"/>
    <property type="molecule type" value="Genomic_DNA"/>
</dbReference>
<gene>
    <name evidence="2" type="ORF">EVAR_59355_1</name>
</gene>
<organism evidence="2 3">
    <name type="scientific">Eumeta variegata</name>
    <name type="common">Bagworm moth</name>
    <name type="synonym">Eumeta japonica</name>
    <dbReference type="NCBI Taxonomy" id="151549"/>
    <lineage>
        <taxon>Eukaryota</taxon>
        <taxon>Metazoa</taxon>
        <taxon>Ecdysozoa</taxon>
        <taxon>Arthropoda</taxon>
        <taxon>Hexapoda</taxon>
        <taxon>Insecta</taxon>
        <taxon>Pterygota</taxon>
        <taxon>Neoptera</taxon>
        <taxon>Endopterygota</taxon>
        <taxon>Lepidoptera</taxon>
        <taxon>Glossata</taxon>
        <taxon>Ditrysia</taxon>
        <taxon>Tineoidea</taxon>
        <taxon>Psychidae</taxon>
        <taxon>Oiketicinae</taxon>
        <taxon>Eumeta</taxon>
    </lineage>
</organism>
<name>A0A4C2A256_EUMVA</name>
<evidence type="ECO:0000313" key="3">
    <source>
        <dbReference type="Proteomes" id="UP000299102"/>
    </source>
</evidence>
<sequence>MDRGEVIEREREWDTERMGPRSVRGGAPAAGRAAVTGVAAAVTRRITFLPHLSVGGTTTVIWSVNDTGTMFSAFLERQPGDYVFQFSAKRLVRCARIEPNLNPACSRADNRIDPEGSQPLRCSRGRDFGHTTHPHWNTTSGKVAEGPRRTTIVPGQMVSRRQCDEDGLIDRPTAYHAAEAETSCRMAD</sequence>
<feature type="region of interest" description="Disordered" evidence="1">
    <location>
        <begin position="1"/>
        <end position="28"/>
    </location>
</feature>
<dbReference type="AlphaFoldDB" id="A0A4C2A256"/>
<reference evidence="2 3" key="1">
    <citation type="journal article" date="2019" name="Commun. Biol.">
        <title>The bagworm genome reveals a unique fibroin gene that provides high tensile strength.</title>
        <authorList>
            <person name="Kono N."/>
            <person name="Nakamura H."/>
            <person name="Ohtoshi R."/>
            <person name="Tomita M."/>
            <person name="Numata K."/>
            <person name="Arakawa K."/>
        </authorList>
    </citation>
    <scope>NUCLEOTIDE SEQUENCE [LARGE SCALE GENOMIC DNA]</scope>
</reference>
<keyword evidence="3" id="KW-1185">Reference proteome</keyword>
<dbReference type="Proteomes" id="UP000299102">
    <property type="component" value="Unassembled WGS sequence"/>
</dbReference>
<evidence type="ECO:0000313" key="2">
    <source>
        <dbReference type="EMBL" id="GBP93812.1"/>
    </source>
</evidence>
<proteinExistence type="predicted"/>
<accession>A0A4C2A256</accession>
<feature type="region of interest" description="Disordered" evidence="1">
    <location>
        <begin position="126"/>
        <end position="146"/>
    </location>
</feature>
<evidence type="ECO:0000256" key="1">
    <source>
        <dbReference type="SAM" id="MobiDB-lite"/>
    </source>
</evidence>
<feature type="compositionally biased region" description="Basic and acidic residues" evidence="1">
    <location>
        <begin position="1"/>
        <end position="19"/>
    </location>
</feature>